<protein>
    <submittedName>
        <fullName evidence="2">Uncharacterized protein</fullName>
    </submittedName>
</protein>
<keyword evidence="1" id="KW-0732">Signal</keyword>
<feature type="chain" id="PRO_5041418341" evidence="1">
    <location>
        <begin position="25"/>
        <end position="118"/>
    </location>
</feature>
<dbReference type="Proteomes" id="UP001158066">
    <property type="component" value="Unassembled WGS sequence"/>
</dbReference>
<dbReference type="AlphaFoldDB" id="A0AA45WV17"/>
<evidence type="ECO:0000313" key="3">
    <source>
        <dbReference type="Proteomes" id="UP001158066"/>
    </source>
</evidence>
<organism evidence="2 3">
    <name type="scientific">Anoxynatronum buryatiense</name>
    <dbReference type="NCBI Taxonomy" id="489973"/>
    <lineage>
        <taxon>Bacteria</taxon>
        <taxon>Bacillati</taxon>
        <taxon>Bacillota</taxon>
        <taxon>Clostridia</taxon>
        <taxon>Eubacteriales</taxon>
        <taxon>Clostridiaceae</taxon>
        <taxon>Anoxynatronum</taxon>
    </lineage>
</organism>
<comment type="caution">
    <text evidence="2">The sequence shown here is derived from an EMBL/GenBank/DDBJ whole genome shotgun (WGS) entry which is preliminary data.</text>
</comment>
<accession>A0AA45WV17</accession>
<gene>
    <name evidence="2" type="ORF">SAMN06296020_10420</name>
</gene>
<reference evidence="2" key="1">
    <citation type="submission" date="2017-05" db="EMBL/GenBank/DDBJ databases">
        <authorList>
            <person name="Varghese N."/>
            <person name="Submissions S."/>
        </authorList>
    </citation>
    <scope>NUCLEOTIDE SEQUENCE</scope>
    <source>
        <strain evidence="2">Su22</strain>
    </source>
</reference>
<proteinExistence type="predicted"/>
<keyword evidence="3" id="KW-1185">Reference proteome</keyword>
<feature type="signal peptide" evidence="1">
    <location>
        <begin position="1"/>
        <end position="24"/>
    </location>
</feature>
<sequence length="118" mass="12801">MKKILKVAAVSLLVVGLSASMAFADTPGRGNANGTQLRDMSGSVEERMEFKLARIDELVNLGRLSEDQAVEFKALITERMSLCSEDASGERMHEALAVGFGRTNEKGYMQGAGNQFSR</sequence>
<name>A0AA45WV17_9CLOT</name>
<dbReference type="EMBL" id="FXUF01000004">
    <property type="protein sequence ID" value="SMP50811.1"/>
    <property type="molecule type" value="Genomic_DNA"/>
</dbReference>
<evidence type="ECO:0000256" key="1">
    <source>
        <dbReference type="SAM" id="SignalP"/>
    </source>
</evidence>
<dbReference type="RefSeq" id="WP_283408701.1">
    <property type="nucleotide sequence ID" value="NZ_FXUF01000004.1"/>
</dbReference>
<evidence type="ECO:0000313" key="2">
    <source>
        <dbReference type="EMBL" id="SMP50811.1"/>
    </source>
</evidence>